<dbReference type="Pfam" id="PF10159">
    <property type="entry name" value="MMtag"/>
    <property type="match status" value="1"/>
</dbReference>
<organism evidence="3 4">
    <name type="scientific">Porites lobata</name>
    <dbReference type="NCBI Taxonomy" id="104759"/>
    <lineage>
        <taxon>Eukaryota</taxon>
        <taxon>Metazoa</taxon>
        <taxon>Cnidaria</taxon>
        <taxon>Anthozoa</taxon>
        <taxon>Hexacorallia</taxon>
        <taxon>Scleractinia</taxon>
        <taxon>Fungiina</taxon>
        <taxon>Poritidae</taxon>
        <taxon>Porites</taxon>
    </lineage>
</organism>
<feature type="compositionally biased region" description="Basic and acidic residues" evidence="1">
    <location>
        <begin position="308"/>
        <end position="324"/>
    </location>
</feature>
<dbReference type="Proteomes" id="UP001159405">
    <property type="component" value="Unassembled WGS sequence"/>
</dbReference>
<dbReference type="InterPro" id="IPR019315">
    <property type="entry name" value="MMTA2_N"/>
</dbReference>
<keyword evidence="4" id="KW-1185">Reference proteome</keyword>
<proteinExistence type="predicted"/>
<gene>
    <name evidence="3" type="ORF">PLOB_00028223</name>
</gene>
<evidence type="ECO:0000313" key="4">
    <source>
        <dbReference type="Proteomes" id="UP001159405"/>
    </source>
</evidence>
<reference evidence="3 4" key="1">
    <citation type="submission" date="2022-05" db="EMBL/GenBank/DDBJ databases">
        <authorList>
            <consortium name="Genoscope - CEA"/>
            <person name="William W."/>
        </authorList>
    </citation>
    <scope>NUCLEOTIDE SEQUENCE [LARGE SCALE GENOMIC DNA]</scope>
</reference>
<feature type="compositionally biased region" description="Basic and acidic residues" evidence="1">
    <location>
        <begin position="189"/>
        <end position="201"/>
    </location>
</feature>
<feature type="domain" description="Multiple myeloma tumor-associated protein 2-like N-terminal" evidence="2">
    <location>
        <begin position="37"/>
        <end position="112"/>
    </location>
</feature>
<feature type="compositionally biased region" description="Basic and acidic residues" evidence="1">
    <location>
        <begin position="240"/>
        <end position="254"/>
    </location>
</feature>
<protein>
    <recommendedName>
        <fullName evidence="2">Multiple myeloma tumor-associated protein 2-like N-terminal domain-containing protein</fullName>
    </recommendedName>
</protein>
<feature type="region of interest" description="Disordered" evidence="1">
    <location>
        <begin position="174"/>
        <end position="324"/>
    </location>
</feature>
<dbReference type="InterPro" id="IPR039207">
    <property type="entry name" value="MMTAG2-like"/>
</dbReference>
<accession>A0ABN8NX59</accession>
<comment type="caution">
    <text evidence="3">The sequence shown here is derived from an EMBL/GenBank/DDBJ whole genome shotgun (WGS) entry which is preliminary data.</text>
</comment>
<feature type="compositionally biased region" description="Basic residues" evidence="1">
    <location>
        <begin position="202"/>
        <end position="222"/>
    </location>
</feature>
<evidence type="ECO:0000259" key="2">
    <source>
        <dbReference type="Pfam" id="PF10159"/>
    </source>
</evidence>
<sequence>WRQCGSRRTLQSLLLISRNSFQNIRKDSKMYHPSRGGVRGGQDQFDWEDVKADKYRENYLGHSVKAPVGRWQKGKDLHWYTKGGKADSATSKQQEKDAIKKMEAEALAIALGKGNVKKKASGVSKQELAEVCRKGQLERDSMDIERVEGMGFGSSRARLMDVASAPVKETLGAAGTQEVNNIPVWGSKANEKEEIQRDKDKTKRKKGKKEKKSKKDKKHKKKQYSDDEVKESKRRKRKHDHDELDKYDNKNAKYERKRSHNHGEHKKNFKRRRHDSLESESSDEKGKSSRKRFDPSTEGNSGKAVSKHRIDERPKERRQRHDTE</sequence>
<dbReference type="PANTHER" id="PTHR14580:SF0">
    <property type="entry name" value="MULTIPLE MYELOMA TUMOR-ASSOCIATED PROTEIN 2"/>
    <property type="match status" value="1"/>
</dbReference>
<feature type="compositionally biased region" description="Basic and acidic residues" evidence="1">
    <location>
        <begin position="282"/>
        <end position="295"/>
    </location>
</feature>
<name>A0ABN8NX59_9CNID</name>
<evidence type="ECO:0000256" key="1">
    <source>
        <dbReference type="SAM" id="MobiDB-lite"/>
    </source>
</evidence>
<feature type="non-terminal residue" evidence="3">
    <location>
        <position position="1"/>
    </location>
</feature>
<dbReference type="EMBL" id="CALNXK010000035">
    <property type="protein sequence ID" value="CAH3120676.1"/>
    <property type="molecule type" value="Genomic_DNA"/>
</dbReference>
<evidence type="ECO:0000313" key="3">
    <source>
        <dbReference type="EMBL" id="CAH3120676.1"/>
    </source>
</evidence>
<feature type="compositionally biased region" description="Basic residues" evidence="1">
    <location>
        <begin position="255"/>
        <end position="274"/>
    </location>
</feature>
<dbReference type="PANTHER" id="PTHR14580">
    <property type="entry name" value="MULTIPLE MYELOMA TUMOR-ASSOCIATED PROTEIN 2 FAMILY MEMBER"/>
    <property type="match status" value="1"/>
</dbReference>